<comment type="similarity">
    <text evidence="2">Belongs to the TAF4 family.</text>
</comment>
<evidence type="ECO:0000256" key="4">
    <source>
        <dbReference type="ARBA" id="ARBA00023015"/>
    </source>
</evidence>
<sequence>MAQPQSQVPQAPAHQVPHLQQMSQMQMPQMQQRPAYSPPQHSPSPAPVSTPQPSYSSTPQPNYAGTPQQSYAMPPNKRPRTSTTSPPPPPPAQSPYVATSYAASPQMPATSGPPQQYQTAYTNGTPVQAPAPAPMLSLPETRPTYSTSPAPGPPSAPTPPSSQQYTTATMAPIAPPPSALGTMGPPSKPPAKEIEYDVADSLAGTGIDLRAEEQYLAEFYAGSFTQEARTGLPANTPANKSSFYGAGMANQPGETVAVLSQEAYEAEAAQRAWDEAAHRLAVTRSVEVASPFLIIANLHHRVEKIAKEHGLGLNLDLKNANPAGKLRHPQELAPPKVTVGTKPGPDGAMVTTTGSFLPHDAYLVDQLALLSIATKHRLRELVEDANSVAINRQTTSHGVIPEEWADVGVPLHTGLETLPDEPEGAAAANQRKRTVSPVLFCSFDAYASQGVSQKGGKHGPRNLMEAVRDTAKIERDIEEARLRKRQKRLNPEPAQNGSRAGSAAPGTPGAGAAPETETAAKAPSKKELKKGAAAAKLAEASSTASTNQTIGHLMGGFGRKKKEYSWMKKSGSGPGTPKPAAGEASPAAAGGGAKAPEKEHLTSDPRYPRLGTWREDKERGRNIQLRDWIAALEVDGIEARALQEAYLKLDSSTPKDRY</sequence>
<evidence type="ECO:0000259" key="10">
    <source>
        <dbReference type="Pfam" id="PF05236"/>
    </source>
</evidence>
<feature type="compositionally biased region" description="Basic and acidic residues" evidence="9">
    <location>
        <begin position="595"/>
        <end position="613"/>
    </location>
</feature>
<dbReference type="AlphaFoldDB" id="A0AAN6T1S4"/>
<feature type="compositionally biased region" description="Low complexity" evidence="9">
    <location>
        <begin position="161"/>
        <end position="172"/>
    </location>
</feature>
<gene>
    <name evidence="11" type="ORF">N658DRAFT_485802</name>
</gene>
<feature type="compositionally biased region" description="Low complexity" evidence="9">
    <location>
        <begin position="500"/>
        <end position="522"/>
    </location>
</feature>
<feature type="compositionally biased region" description="Pro residues" evidence="9">
    <location>
        <begin position="150"/>
        <end position="160"/>
    </location>
</feature>
<dbReference type="EMBL" id="MU863633">
    <property type="protein sequence ID" value="KAK4101950.1"/>
    <property type="molecule type" value="Genomic_DNA"/>
</dbReference>
<keyword evidence="12" id="KW-1185">Reference proteome</keyword>
<keyword evidence="4" id="KW-0805">Transcription regulation</keyword>
<protein>
    <recommendedName>
        <fullName evidence="3">Transcription initiation factor TFIID subunit 4</fullName>
    </recommendedName>
    <alternativeName>
        <fullName evidence="8">TBP-associated factor 4</fullName>
    </alternativeName>
</protein>
<feature type="region of interest" description="Disordered" evidence="9">
    <location>
        <begin position="482"/>
        <end position="527"/>
    </location>
</feature>
<dbReference type="Proteomes" id="UP001305647">
    <property type="component" value="Unassembled WGS sequence"/>
</dbReference>
<feature type="compositionally biased region" description="Pro residues" evidence="9">
    <location>
        <begin position="36"/>
        <end position="50"/>
    </location>
</feature>
<proteinExistence type="inferred from homology"/>
<evidence type="ECO:0000256" key="7">
    <source>
        <dbReference type="ARBA" id="ARBA00025346"/>
    </source>
</evidence>
<dbReference type="GO" id="GO:0005669">
    <property type="term" value="C:transcription factor TFIID complex"/>
    <property type="evidence" value="ECO:0007669"/>
    <property type="project" value="InterPro"/>
</dbReference>
<reference evidence="11" key="1">
    <citation type="journal article" date="2023" name="Mol. Phylogenet. Evol.">
        <title>Genome-scale phylogeny and comparative genomics of the fungal order Sordariales.</title>
        <authorList>
            <person name="Hensen N."/>
            <person name="Bonometti L."/>
            <person name="Westerberg I."/>
            <person name="Brannstrom I.O."/>
            <person name="Guillou S."/>
            <person name="Cros-Aarteil S."/>
            <person name="Calhoun S."/>
            <person name="Haridas S."/>
            <person name="Kuo A."/>
            <person name="Mondo S."/>
            <person name="Pangilinan J."/>
            <person name="Riley R."/>
            <person name="LaButti K."/>
            <person name="Andreopoulos B."/>
            <person name="Lipzen A."/>
            <person name="Chen C."/>
            <person name="Yan M."/>
            <person name="Daum C."/>
            <person name="Ng V."/>
            <person name="Clum A."/>
            <person name="Steindorff A."/>
            <person name="Ohm R.A."/>
            <person name="Martin F."/>
            <person name="Silar P."/>
            <person name="Natvig D.O."/>
            <person name="Lalanne C."/>
            <person name="Gautier V."/>
            <person name="Ament-Velasquez S.L."/>
            <person name="Kruys A."/>
            <person name="Hutchinson M.I."/>
            <person name="Powell A.J."/>
            <person name="Barry K."/>
            <person name="Miller A.N."/>
            <person name="Grigoriev I.V."/>
            <person name="Debuchy R."/>
            <person name="Gladieux P."/>
            <person name="Hiltunen Thoren M."/>
            <person name="Johannesson H."/>
        </authorList>
    </citation>
    <scope>NUCLEOTIDE SEQUENCE</scope>
    <source>
        <strain evidence="11">CBS 757.83</strain>
    </source>
</reference>
<evidence type="ECO:0000313" key="12">
    <source>
        <dbReference type="Proteomes" id="UP001305647"/>
    </source>
</evidence>
<feature type="region of interest" description="Disordered" evidence="9">
    <location>
        <begin position="1"/>
        <end position="191"/>
    </location>
</feature>
<feature type="region of interest" description="Disordered" evidence="9">
    <location>
        <begin position="566"/>
        <end position="613"/>
    </location>
</feature>
<feature type="region of interest" description="Disordered" evidence="9">
    <location>
        <begin position="450"/>
        <end position="469"/>
    </location>
</feature>
<comment type="caution">
    <text evidence="11">The sequence shown here is derived from an EMBL/GenBank/DDBJ whole genome shotgun (WGS) entry which is preliminary data.</text>
</comment>
<reference evidence="11" key="2">
    <citation type="submission" date="2023-05" db="EMBL/GenBank/DDBJ databases">
        <authorList>
            <consortium name="Lawrence Berkeley National Laboratory"/>
            <person name="Steindorff A."/>
            <person name="Hensen N."/>
            <person name="Bonometti L."/>
            <person name="Westerberg I."/>
            <person name="Brannstrom I.O."/>
            <person name="Guillou S."/>
            <person name="Cros-Aarteil S."/>
            <person name="Calhoun S."/>
            <person name="Haridas S."/>
            <person name="Kuo A."/>
            <person name="Mondo S."/>
            <person name="Pangilinan J."/>
            <person name="Riley R."/>
            <person name="Labutti K."/>
            <person name="Andreopoulos B."/>
            <person name="Lipzen A."/>
            <person name="Chen C."/>
            <person name="Yanf M."/>
            <person name="Daum C."/>
            <person name="Ng V."/>
            <person name="Clum A."/>
            <person name="Ohm R."/>
            <person name="Martin F."/>
            <person name="Silar P."/>
            <person name="Natvig D."/>
            <person name="Lalanne C."/>
            <person name="Gautier V."/>
            <person name="Ament-Velasquez S.L."/>
            <person name="Kruys A."/>
            <person name="Hutchinson M.I."/>
            <person name="Powell A.J."/>
            <person name="Barry K."/>
            <person name="Miller A.N."/>
            <person name="Grigoriev I.V."/>
            <person name="Debuchy R."/>
            <person name="Gladieux P."/>
            <person name="Thoren M.H."/>
            <person name="Johannesson H."/>
        </authorList>
    </citation>
    <scope>NUCLEOTIDE SEQUENCE</scope>
    <source>
        <strain evidence="11">CBS 757.83</strain>
    </source>
</reference>
<evidence type="ECO:0000256" key="1">
    <source>
        <dbReference type="ARBA" id="ARBA00004123"/>
    </source>
</evidence>
<feature type="compositionally biased region" description="Polar residues" evidence="9">
    <location>
        <begin position="101"/>
        <end position="126"/>
    </location>
</feature>
<evidence type="ECO:0000256" key="3">
    <source>
        <dbReference type="ARBA" id="ARBA00017306"/>
    </source>
</evidence>
<organism evidence="11 12">
    <name type="scientific">Parathielavia hyrcaniae</name>
    <dbReference type="NCBI Taxonomy" id="113614"/>
    <lineage>
        <taxon>Eukaryota</taxon>
        <taxon>Fungi</taxon>
        <taxon>Dikarya</taxon>
        <taxon>Ascomycota</taxon>
        <taxon>Pezizomycotina</taxon>
        <taxon>Sordariomycetes</taxon>
        <taxon>Sordariomycetidae</taxon>
        <taxon>Sordariales</taxon>
        <taxon>Chaetomiaceae</taxon>
        <taxon>Parathielavia</taxon>
    </lineage>
</organism>
<evidence type="ECO:0000313" key="11">
    <source>
        <dbReference type="EMBL" id="KAK4101950.1"/>
    </source>
</evidence>
<evidence type="ECO:0000256" key="5">
    <source>
        <dbReference type="ARBA" id="ARBA00023163"/>
    </source>
</evidence>
<evidence type="ECO:0000256" key="9">
    <source>
        <dbReference type="SAM" id="MobiDB-lite"/>
    </source>
</evidence>
<comment type="subcellular location">
    <subcellularLocation>
        <location evidence="1">Nucleus</location>
    </subcellularLocation>
</comment>
<keyword evidence="5" id="KW-0804">Transcription</keyword>
<feature type="domain" description="Transcription initiation factor TFIID component TAF4 C-terminal" evidence="10">
    <location>
        <begin position="365"/>
        <end position="637"/>
    </location>
</feature>
<name>A0AAN6T1S4_9PEZI</name>
<evidence type="ECO:0000256" key="6">
    <source>
        <dbReference type="ARBA" id="ARBA00023242"/>
    </source>
</evidence>
<feature type="compositionally biased region" description="Low complexity" evidence="9">
    <location>
        <begin position="1"/>
        <end position="32"/>
    </location>
</feature>
<dbReference type="InterPro" id="IPR007900">
    <property type="entry name" value="TAF4_C"/>
</dbReference>
<dbReference type="GO" id="GO:0006352">
    <property type="term" value="P:DNA-templated transcription initiation"/>
    <property type="evidence" value="ECO:0007669"/>
    <property type="project" value="InterPro"/>
</dbReference>
<feature type="compositionally biased region" description="Low complexity" evidence="9">
    <location>
        <begin position="578"/>
        <end position="588"/>
    </location>
</feature>
<evidence type="ECO:0000256" key="2">
    <source>
        <dbReference type="ARBA" id="ARBA00006178"/>
    </source>
</evidence>
<evidence type="ECO:0000256" key="8">
    <source>
        <dbReference type="ARBA" id="ARBA00031747"/>
    </source>
</evidence>
<feature type="compositionally biased region" description="Low complexity" evidence="9">
    <location>
        <begin position="51"/>
        <end position="61"/>
    </location>
</feature>
<keyword evidence="6" id="KW-0539">Nucleus</keyword>
<accession>A0AAN6T1S4</accession>
<comment type="function">
    <text evidence="7">Functions as a component of the DNA-binding general transcription factor complex TFIID. Binding of TFIID to a promoter (with or without TATA element) is the initial step in pre-initiation complex (PIC) formation. TFIID plays a key role in the regulation of gene expression by RNA polymerase II through different activities such as transcription activator interaction, core promoter recognition and selectivity, TFIIA and TFIIB interaction, chromatin modification (histone acetylation by TAF1), facilitation of DNA opening and initiation of transcription.</text>
</comment>
<dbReference type="Pfam" id="PF05236">
    <property type="entry name" value="TAF4"/>
    <property type="match status" value="1"/>
</dbReference>